<keyword evidence="4 7" id="KW-0812">Transmembrane</keyword>
<feature type="transmembrane region" description="Helical" evidence="7">
    <location>
        <begin position="98"/>
        <end position="118"/>
    </location>
</feature>
<dbReference type="AlphaFoldDB" id="D9SR18"/>
<dbReference type="PANTHER" id="PTHR32322">
    <property type="entry name" value="INNER MEMBRANE TRANSPORTER"/>
    <property type="match status" value="1"/>
</dbReference>
<feature type="transmembrane region" description="Helical" evidence="7">
    <location>
        <begin position="69"/>
        <end position="86"/>
    </location>
</feature>
<dbReference type="Proteomes" id="UP000002730">
    <property type="component" value="Chromosome"/>
</dbReference>
<comment type="subcellular location">
    <subcellularLocation>
        <location evidence="1">Cell membrane</location>
        <topology evidence="1">Multi-pass membrane protein</topology>
    </subcellularLocation>
</comment>
<sequence length="300" mass="33230">MDNKRKALPYLTAFMSSIIFGLSFLFTKRALDVSSPITLVAFRFLIATIVMTALILFKVIKVNYKNKPLGWLFLLAMFEPVIYFIFETYGLQYTASSIGGLMISLIPIAVTILGVYFLKEKPTVKQVIFILTSVSGVALIGIMGSSGDTNNSLLGILLMFGAVMSAAFFTIISRKISNQFNAIEITYFMMITGAVCFNVISLFEHIINKNLSAYLEPLKSTTFLSSVFYLGILSSIIAYFLINFSLSKLEASKTTVFSNISTIVSIFAGVIFLRESFHLYHAVGSVLILLGVWGTSHYSR</sequence>
<dbReference type="RefSeq" id="WP_010074920.1">
    <property type="nucleotide sequence ID" value="NC_014393.1"/>
</dbReference>
<evidence type="ECO:0000256" key="2">
    <source>
        <dbReference type="ARBA" id="ARBA00007362"/>
    </source>
</evidence>
<name>D9SR18_CLOC7</name>
<dbReference type="InterPro" id="IPR050638">
    <property type="entry name" value="AA-Vitamin_Transporters"/>
</dbReference>
<dbReference type="KEGG" id="ccb:Clocel_0531"/>
<evidence type="ECO:0000259" key="8">
    <source>
        <dbReference type="Pfam" id="PF00892"/>
    </source>
</evidence>
<organism evidence="9 10">
    <name type="scientific">Clostridium cellulovorans (strain ATCC 35296 / DSM 3052 / OCM 3 / 743B)</name>
    <dbReference type="NCBI Taxonomy" id="573061"/>
    <lineage>
        <taxon>Bacteria</taxon>
        <taxon>Bacillati</taxon>
        <taxon>Bacillota</taxon>
        <taxon>Clostridia</taxon>
        <taxon>Eubacteriales</taxon>
        <taxon>Clostridiaceae</taxon>
        <taxon>Clostridium</taxon>
    </lineage>
</organism>
<keyword evidence="10" id="KW-1185">Reference proteome</keyword>
<keyword evidence="3" id="KW-1003">Cell membrane</keyword>
<keyword evidence="6 7" id="KW-0472">Membrane</keyword>
<feature type="transmembrane region" description="Helical" evidence="7">
    <location>
        <begin position="153"/>
        <end position="173"/>
    </location>
</feature>
<dbReference type="EMBL" id="CP002160">
    <property type="protein sequence ID" value="ADL50306.1"/>
    <property type="molecule type" value="Genomic_DNA"/>
</dbReference>
<gene>
    <name evidence="9" type="ordered locus">Clocel_0531</name>
</gene>
<proteinExistence type="inferred from homology"/>
<evidence type="ECO:0000313" key="10">
    <source>
        <dbReference type="Proteomes" id="UP000002730"/>
    </source>
</evidence>
<feature type="transmembrane region" description="Helical" evidence="7">
    <location>
        <begin position="185"/>
        <end position="203"/>
    </location>
</feature>
<feature type="domain" description="EamA" evidence="8">
    <location>
        <begin position="154"/>
        <end position="295"/>
    </location>
</feature>
<protein>
    <recommendedName>
        <fullName evidence="8">EamA domain-containing protein</fullName>
    </recommendedName>
</protein>
<reference evidence="9 10" key="1">
    <citation type="submission" date="2010-08" db="EMBL/GenBank/DDBJ databases">
        <title>Complete sequence of Clostridium cellulovorans 743B.</title>
        <authorList>
            <consortium name="US DOE Joint Genome Institute"/>
            <person name="Lucas S."/>
            <person name="Copeland A."/>
            <person name="Lapidus A."/>
            <person name="Cheng J.-F."/>
            <person name="Bruce D."/>
            <person name="Goodwin L."/>
            <person name="Pitluck S."/>
            <person name="Chertkov O."/>
            <person name="Detter J.C."/>
            <person name="Han C."/>
            <person name="Tapia R."/>
            <person name="Land M."/>
            <person name="Hauser L."/>
            <person name="Chang Y.-J."/>
            <person name="Jeffries C."/>
            <person name="Kyrpides N."/>
            <person name="Ivanova N."/>
            <person name="Mikhailova N."/>
            <person name="Hemme C.L."/>
            <person name="Woyke T."/>
        </authorList>
    </citation>
    <scope>NUCLEOTIDE SEQUENCE [LARGE SCALE GENOMIC DNA]</scope>
    <source>
        <strain evidence="10">ATCC 35296 / DSM 3052 / OCM 3 / 743B</strain>
    </source>
</reference>
<dbReference type="Pfam" id="PF00892">
    <property type="entry name" value="EamA"/>
    <property type="match status" value="2"/>
</dbReference>
<dbReference type="SUPFAM" id="SSF103481">
    <property type="entry name" value="Multidrug resistance efflux transporter EmrE"/>
    <property type="match status" value="2"/>
</dbReference>
<evidence type="ECO:0000256" key="6">
    <source>
        <dbReference type="ARBA" id="ARBA00023136"/>
    </source>
</evidence>
<comment type="similarity">
    <text evidence="2">Belongs to the EamA transporter family.</text>
</comment>
<dbReference type="PANTHER" id="PTHR32322:SF18">
    <property type="entry name" value="S-ADENOSYLMETHIONINE_S-ADENOSYLHOMOCYSTEINE TRANSPORTER"/>
    <property type="match status" value="1"/>
</dbReference>
<feature type="transmembrane region" description="Helical" evidence="7">
    <location>
        <begin position="37"/>
        <end position="57"/>
    </location>
</feature>
<dbReference type="OrthoDB" id="37139at2"/>
<feature type="transmembrane region" description="Helical" evidence="7">
    <location>
        <begin position="7"/>
        <end position="25"/>
    </location>
</feature>
<dbReference type="STRING" id="573061.Clocel_0531"/>
<dbReference type="GO" id="GO:0005886">
    <property type="term" value="C:plasma membrane"/>
    <property type="evidence" value="ECO:0007669"/>
    <property type="project" value="UniProtKB-SubCell"/>
</dbReference>
<accession>D9SR18</accession>
<dbReference type="InterPro" id="IPR000620">
    <property type="entry name" value="EamA_dom"/>
</dbReference>
<dbReference type="InterPro" id="IPR037185">
    <property type="entry name" value="EmrE-like"/>
</dbReference>
<dbReference type="eggNOG" id="COG0697">
    <property type="taxonomic scope" value="Bacteria"/>
</dbReference>
<evidence type="ECO:0000256" key="5">
    <source>
        <dbReference type="ARBA" id="ARBA00022989"/>
    </source>
</evidence>
<feature type="domain" description="EamA" evidence="8">
    <location>
        <begin position="10"/>
        <end position="141"/>
    </location>
</feature>
<evidence type="ECO:0000256" key="3">
    <source>
        <dbReference type="ARBA" id="ARBA00022475"/>
    </source>
</evidence>
<feature type="transmembrane region" description="Helical" evidence="7">
    <location>
        <begin position="254"/>
        <end position="273"/>
    </location>
</feature>
<evidence type="ECO:0000256" key="7">
    <source>
        <dbReference type="SAM" id="Phobius"/>
    </source>
</evidence>
<feature type="transmembrane region" description="Helical" evidence="7">
    <location>
        <begin position="127"/>
        <end position="147"/>
    </location>
</feature>
<feature type="transmembrane region" description="Helical" evidence="7">
    <location>
        <begin position="279"/>
        <end position="298"/>
    </location>
</feature>
<keyword evidence="5 7" id="KW-1133">Transmembrane helix</keyword>
<evidence type="ECO:0000256" key="1">
    <source>
        <dbReference type="ARBA" id="ARBA00004651"/>
    </source>
</evidence>
<dbReference type="Gene3D" id="1.10.3730.20">
    <property type="match status" value="2"/>
</dbReference>
<evidence type="ECO:0000256" key="4">
    <source>
        <dbReference type="ARBA" id="ARBA00022692"/>
    </source>
</evidence>
<dbReference type="HOGENOM" id="CLU_033863_4_0_9"/>
<evidence type="ECO:0000313" key="9">
    <source>
        <dbReference type="EMBL" id="ADL50306.1"/>
    </source>
</evidence>
<feature type="transmembrane region" description="Helical" evidence="7">
    <location>
        <begin position="223"/>
        <end position="242"/>
    </location>
</feature>